<keyword evidence="1" id="KW-0812">Transmembrane</keyword>
<proteinExistence type="predicted"/>
<keyword evidence="1" id="KW-0472">Membrane</keyword>
<name>A0A0E9XUB6_ANGAN</name>
<feature type="transmembrane region" description="Helical" evidence="1">
    <location>
        <begin position="6"/>
        <end position="27"/>
    </location>
</feature>
<keyword evidence="1" id="KW-1133">Transmembrane helix</keyword>
<organism evidence="2">
    <name type="scientific">Anguilla anguilla</name>
    <name type="common">European freshwater eel</name>
    <name type="synonym">Muraena anguilla</name>
    <dbReference type="NCBI Taxonomy" id="7936"/>
    <lineage>
        <taxon>Eukaryota</taxon>
        <taxon>Metazoa</taxon>
        <taxon>Chordata</taxon>
        <taxon>Craniata</taxon>
        <taxon>Vertebrata</taxon>
        <taxon>Euteleostomi</taxon>
        <taxon>Actinopterygii</taxon>
        <taxon>Neopterygii</taxon>
        <taxon>Teleostei</taxon>
        <taxon>Anguilliformes</taxon>
        <taxon>Anguillidae</taxon>
        <taxon>Anguilla</taxon>
    </lineage>
</organism>
<evidence type="ECO:0000256" key="1">
    <source>
        <dbReference type="SAM" id="Phobius"/>
    </source>
</evidence>
<reference evidence="2" key="2">
    <citation type="journal article" date="2015" name="Fish Shellfish Immunol.">
        <title>Early steps in the European eel (Anguilla anguilla)-Vibrio vulnificus interaction in the gills: Role of the RtxA13 toxin.</title>
        <authorList>
            <person name="Callol A."/>
            <person name="Pajuelo D."/>
            <person name="Ebbesson L."/>
            <person name="Teles M."/>
            <person name="MacKenzie S."/>
            <person name="Amaro C."/>
        </authorList>
    </citation>
    <scope>NUCLEOTIDE SEQUENCE</scope>
</reference>
<protein>
    <submittedName>
        <fullName evidence="2">Uncharacterized protein</fullName>
    </submittedName>
</protein>
<reference evidence="2" key="1">
    <citation type="submission" date="2014-11" db="EMBL/GenBank/DDBJ databases">
        <authorList>
            <person name="Amaro Gonzalez C."/>
        </authorList>
    </citation>
    <scope>NUCLEOTIDE SEQUENCE</scope>
</reference>
<dbReference type="AlphaFoldDB" id="A0A0E9XUB6"/>
<evidence type="ECO:0000313" key="2">
    <source>
        <dbReference type="EMBL" id="JAI06313.1"/>
    </source>
</evidence>
<sequence>MCISQLFGVILCIRVIVCFLYFLMILLI</sequence>
<accession>A0A0E9XUB6</accession>
<dbReference type="EMBL" id="GBXM01002265">
    <property type="protein sequence ID" value="JAI06313.1"/>
    <property type="molecule type" value="Transcribed_RNA"/>
</dbReference>